<comment type="subunit">
    <text evidence="4">EntB, EntD, EntE, and EntF form a multienzyme complex called enterobactin synthase.</text>
</comment>
<comment type="catalytic activity">
    <reaction evidence="10">
        <text>apo-[aryl-carrier protein] + CoA = holo-[aryl-carrier protein] + adenosine 3',5'-bisphosphate + H(+)</text>
        <dbReference type="Rhea" id="RHEA:48404"/>
        <dbReference type="Rhea" id="RHEA-COMP:15903"/>
        <dbReference type="Rhea" id="RHEA-COMP:17557"/>
        <dbReference type="ChEBI" id="CHEBI:15378"/>
        <dbReference type="ChEBI" id="CHEBI:29999"/>
        <dbReference type="ChEBI" id="CHEBI:57287"/>
        <dbReference type="ChEBI" id="CHEBI:58343"/>
        <dbReference type="ChEBI" id="CHEBI:64479"/>
    </reaction>
</comment>
<dbReference type="InterPro" id="IPR008278">
    <property type="entry name" value="4-PPantetheinyl_Trfase_dom"/>
</dbReference>
<organism evidence="14 15">
    <name type="scientific">Agrobacterium cavarae</name>
    <dbReference type="NCBI Taxonomy" id="2528239"/>
    <lineage>
        <taxon>Bacteria</taxon>
        <taxon>Pseudomonadati</taxon>
        <taxon>Pseudomonadota</taxon>
        <taxon>Alphaproteobacteria</taxon>
        <taxon>Hyphomicrobiales</taxon>
        <taxon>Rhizobiaceae</taxon>
        <taxon>Rhizobium/Agrobacterium group</taxon>
        <taxon>Agrobacterium</taxon>
    </lineage>
</organism>
<dbReference type="GO" id="GO:0016740">
    <property type="term" value="F:transferase activity"/>
    <property type="evidence" value="ECO:0007669"/>
    <property type="project" value="UniProtKB-KW"/>
</dbReference>
<evidence type="ECO:0000256" key="9">
    <source>
        <dbReference type="ARBA" id="ARBA00031996"/>
    </source>
</evidence>
<sequence>MADEWFETALRARRLARFDCASEDIFDGRPSPRTSGHEAKCAARSGIACMSADATGVRQPFLSDIVTVLDHCGHHIGLQTQYSIDAFSRSLFDIYEVDFPTRLGNAVPKRRGEFLAGRVLAGAALKSLGIIESLVGIGERGAPLWPKGSVGSISHSHGRCACLVARGENMLIGIDVEKVATGNSLEAIMKEALSARECNRLAHQTCLDQAILATTIFSAKETIFKALYPVVQDFFGFDAVSFNGIEDEDTLSFSTEQTLHPTIPIDTKMLIKFETDNEFTRTWTIIDRTM</sequence>
<dbReference type="InterPro" id="IPR003542">
    <property type="entry name" value="Enbac_synth_compD-like"/>
</dbReference>
<evidence type="ECO:0000256" key="4">
    <source>
        <dbReference type="ARBA" id="ARBA00011503"/>
    </source>
</evidence>
<dbReference type="Gene3D" id="3.90.470.20">
    <property type="entry name" value="4'-phosphopantetheinyl transferase domain"/>
    <property type="match status" value="1"/>
</dbReference>
<evidence type="ECO:0000256" key="2">
    <source>
        <dbReference type="ARBA" id="ARBA00004993"/>
    </source>
</evidence>
<evidence type="ECO:0000256" key="11">
    <source>
        <dbReference type="ARBA" id="ARBA00049191"/>
    </source>
</evidence>
<protein>
    <recommendedName>
        <fullName evidence="5">Enterobactin synthase component D</fullName>
    </recommendedName>
    <alternativeName>
        <fullName evidence="8">4'-phosphopantetheinyl transferase EntD</fullName>
    </alternativeName>
    <alternativeName>
        <fullName evidence="9">Enterochelin synthase D</fullName>
    </alternativeName>
</protein>
<keyword evidence="7" id="KW-0259">Enterobactin biosynthesis</keyword>
<comment type="pathway">
    <text evidence="2">Siderophore biosynthesis; enterobactin biosynthesis.</text>
</comment>
<evidence type="ECO:0000256" key="6">
    <source>
        <dbReference type="ARBA" id="ARBA00022679"/>
    </source>
</evidence>
<evidence type="ECO:0000313" key="14">
    <source>
        <dbReference type="EMBL" id="TBN12305.1"/>
    </source>
</evidence>
<comment type="function">
    <text evidence="1">Involved in the biosynthesis of the siderophore enterobactin (enterochelin), which is a macrocyclic trimeric lactone of N-(2,3-dihydroxybenzoyl)-serine. The serine trilactone serves as a scaffolding for the three catechol functionalities that provide hexadentate coordination for the tightly ligated iron(2+) atoms. Plays an essential role in the assembly of the enterobactin by catalyzing the transfer of the 4'-phosphopantetheine (Ppant) moiety from coenzyme A to the apo-domains of both EntB (ArCP domain) and EntF (PCP domain) to yield their holo-forms which make them competent for the activation of 2,3-dihydroxybenzoate (DHB) and L-serine, respectively.</text>
</comment>
<dbReference type="PANTHER" id="PTHR38096:SF1">
    <property type="entry name" value="ENTEROBACTIN SYNTHASE COMPONENT D"/>
    <property type="match status" value="1"/>
</dbReference>
<evidence type="ECO:0000256" key="1">
    <source>
        <dbReference type="ARBA" id="ARBA00003937"/>
    </source>
</evidence>
<evidence type="ECO:0000256" key="3">
    <source>
        <dbReference type="ARBA" id="ARBA00008342"/>
    </source>
</evidence>
<accession>A0ABY1Y8A8</accession>
<reference evidence="14 15" key="1">
    <citation type="submission" date="2019-02" db="EMBL/GenBank/DDBJ databases">
        <title>Current taxonomic status of genus Agrobacterium and description of Agrobacterium cavarae sp. nov. isolated from maize roots.</title>
        <authorList>
            <person name="Flores-Felix J.D."/>
            <person name="Menendez E."/>
            <person name="Ramirez-Bahena M.H."/>
            <person name="Garcia-Fraile P."/>
            <person name="Velazquez E."/>
        </authorList>
    </citation>
    <scope>NUCLEOTIDE SEQUENCE [LARGE SCALE GENOMIC DNA]</scope>
    <source>
        <strain evidence="14 15">RZME10</strain>
    </source>
</reference>
<comment type="catalytic activity">
    <reaction evidence="11">
        <text>apo-[peptidyl-carrier protein] + CoA = holo-[peptidyl-carrier protein] + adenosine 3',5'-bisphosphate + H(+)</text>
        <dbReference type="Rhea" id="RHEA:46228"/>
        <dbReference type="Rhea" id="RHEA-COMP:11479"/>
        <dbReference type="Rhea" id="RHEA-COMP:11480"/>
        <dbReference type="ChEBI" id="CHEBI:15378"/>
        <dbReference type="ChEBI" id="CHEBI:29999"/>
        <dbReference type="ChEBI" id="CHEBI:57287"/>
        <dbReference type="ChEBI" id="CHEBI:58343"/>
        <dbReference type="ChEBI" id="CHEBI:64479"/>
    </reaction>
</comment>
<dbReference type="PRINTS" id="PR01399">
    <property type="entry name" value="ENTSNTHTASED"/>
</dbReference>
<dbReference type="PANTHER" id="PTHR38096">
    <property type="entry name" value="ENTEROBACTIN SYNTHASE COMPONENT D"/>
    <property type="match status" value="1"/>
</dbReference>
<proteinExistence type="inferred from homology"/>
<dbReference type="EMBL" id="SISF01000030">
    <property type="protein sequence ID" value="TBN12305.1"/>
    <property type="molecule type" value="Genomic_DNA"/>
</dbReference>
<comment type="caution">
    <text evidence="14">The sequence shown here is derived from an EMBL/GenBank/DDBJ whole genome shotgun (WGS) entry which is preliminary data.</text>
</comment>
<feature type="domain" description="4'-phosphopantetheinyl transferase" evidence="12">
    <location>
        <begin position="172"/>
        <end position="247"/>
    </location>
</feature>
<evidence type="ECO:0000256" key="7">
    <source>
        <dbReference type="ARBA" id="ARBA00023191"/>
    </source>
</evidence>
<name>A0ABY1Y8A8_9HYPH</name>
<feature type="domain" description="4'-phosphopantetheinyl transferase N-terminal" evidence="13">
    <location>
        <begin position="104"/>
        <end position="165"/>
    </location>
</feature>
<dbReference type="Pfam" id="PF17837">
    <property type="entry name" value="4PPT_N"/>
    <property type="match status" value="1"/>
</dbReference>
<evidence type="ECO:0000259" key="12">
    <source>
        <dbReference type="Pfam" id="PF01648"/>
    </source>
</evidence>
<evidence type="ECO:0000313" key="15">
    <source>
        <dbReference type="Proteomes" id="UP000294239"/>
    </source>
</evidence>
<dbReference type="InterPro" id="IPR037143">
    <property type="entry name" value="4-PPantetheinyl_Trfase_dom_sf"/>
</dbReference>
<evidence type="ECO:0000256" key="10">
    <source>
        <dbReference type="ARBA" id="ARBA00049176"/>
    </source>
</evidence>
<dbReference type="InterPro" id="IPR041354">
    <property type="entry name" value="4PPT_N"/>
</dbReference>
<dbReference type="Proteomes" id="UP000294239">
    <property type="component" value="Unassembled WGS sequence"/>
</dbReference>
<dbReference type="RefSeq" id="WP_130978242.1">
    <property type="nucleotide sequence ID" value="NZ_SISF01000030.1"/>
</dbReference>
<keyword evidence="6 14" id="KW-0808">Transferase</keyword>
<evidence type="ECO:0000256" key="8">
    <source>
        <dbReference type="ARBA" id="ARBA00029894"/>
    </source>
</evidence>
<dbReference type="SUPFAM" id="SSF56214">
    <property type="entry name" value="4'-phosphopantetheinyl transferase"/>
    <property type="match status" value="1"/>
</dbReference>
<dbReference type="Pfam" id="PF01648">
    <property type="entry name" value="ACPS"/>
    <property type="match status" value="1"/>
</dbReference>
<keyword evidence="15" id="KW-1185">Reference proteome</keyword>
<evidence type="ECO:0000259" key="13">
    <source>
        <dbReference type="Pfam" id="PF17837"/>
    </source>
</evidence>
<evidence type="ECO:0000256" key="5">
    <source>
        <dbReference type="ARBA" id="ARBA00019087"/>
    </source>
</evidence>
<gene>
    <name evidence="14" type="ORF">EYC79_12885</name>
</gene>
<dbReference type="GeneID" id="301042078"/>
<comment type="similarity">
    <text evidence="3">Belongs to the P-Pant transferase superfamily. EntD family.</text>
</comment>